<proteinExistence type="inferred from homology"/>
<dbReference type="Pfam" id="PF23598">
    <property type="entry name" value="LRR_14"/>
    <property type="match status" value="1"/>
</dbReference>
<dbReference type="InterPro" id="IPR032675">
    <property type="entry name" value="LRR_dom_sf"/>
</dbReference>
<sequence>MAEIAVSFVIDRLVPLLQEEAKLLRGVHTEANSILDELQVIKPFLRNADERDARGELDEVVKAWVKQVRQVSHQIEDVIDEYMLHLAKHRQRRGFISFFYKVGHLIRKLKPRHDIASLIQDVKRTISDLNQRKNTYRFSSIDQQGSTSNGKNIPWQDPRVASLFIEEAEVVGIESPRNELISWLVEGSPKRGVISVVGMGGIGKTTLAKIVYDHPRVTKHFNCHAWISVSETYKMEELLKTMIKKFYQKKKKQNESADGNNDKMDVTSLIEKLRHHLEGKRYVVVFDDVWDSQFWGFIKNALPDKADKGSRVVITTRSDAVADSFKDSPFYHVHKLQLLPKDMAWDLFCKKAFKTDSGGVCPPALTDLSWNIVNRCGGLPLALVTIGGVLSTKEKVTQQWQTFLLSLGSELGSNPRFTDTTRILSLSYFDLPYRLKLCYFYFGIFPKDFPISCVRLMRLWIAEGFVHKKAGKTLEEVAEEYLTELIYRNMVQVSWVDFDGKPRRCRVHDMISKNLGFCDILSNDNPDFESLDRLETRRLSIHNSKDKVLESITGSRIHSIFIFNPDELPESFVRILFSNFNLLKTLDFENAPLHYLPKEVGNLFHLRYLSIRDTETKILPKSIGRLQNLLTLDLKRSLVSELPVEINRLHKLRHLLVYYLDEKFESGFGYRQGVKIHEGFGRLEALQKLYFLEANHGPWLFEDLRKLKQLRKLGITKLKSEDCKALCTAIEKMNHLESLNVWSLSRYEILDLQHIACVPQYLRRLYLQGRLEKFPVWISTLKNLVKLRFRWSSLTEDPLPFLQALPSLLVLGLIGAYDGELLHFKEGGFQKLKVLELRYLNALNSVIIDNGALPLLQELVIGCTPQLKEVPSGIQHLRKLSNLTFYDMTDEFARTMLPEEGQDYKVVEHIPTVRFLCRNESEQSVFSVEMSRNSMTPKVLQFQGQLMRFNCCK</sequence>
<dbReference type="Gramene" id="PSS24917">
    <property type="protein sequence ID" value="PSS24917"/>
    <property type="gene ID" value="CEY00_Acc09477"/>
</dbReference>
<feature type="domain" description="Disease resistance N-terminal" evidence="8">
    <location>
        <begin position="5"/>
        <end position="99"/>
    </location>
</feature>
<dbReference type="Gene3D" id="3.40.50.300">
    <property type="entry name" value="P-loop containing nucleotide triphosphate hydrolases"/>
    <property type="match status" value="1"/>
</dbReference>
<dbReference type="Pfam" id="PF23559">
    <property type="entry name" value="WHD_DRP"/>
    <property type="match status" value="1"/>
</dbReference>
<evidence type="ECO:0000259" key="8">
    <source>
        <dbReference type="Pfam" id="PF18052"/>
    </source>
</evidence>
<dbReference type="CDD" id="cd14798">
    <property type="entry name" value="RX-CC_like"/>
    <property type="match status" value="1"/>
</dbReference>
<keyword evidence="2" id="KW-0433">Leucine-rich repeat</keyword>
<evidence type="ECO:0000313" key="12">
    <source>
        <dbReference type="Proteomes" id="UP000241394"/>
    </source>
</evidence>
<dbReference type="STRING" id="1590841.A0A2R6RBH7"/>
<keyword evidence="3" id="KW-0677">Repeat</keyword>
<evidence type="ECO:0000256" key="1">
    <source>
        <dbReference type="ARBA" id="ARBA00008894"/>
    </source>
</evidence>
<evidence type="ECO:0000256" key="3">
    <source>
        <dbReference type="ARBA" id="ARBA00022737"/>
    </source>
</evidence>
<dbReference type="SUPFAM" id="SSF52058">
    <property type="entry name" value="L domain-like"/>
    <property type="match status" value="1"/>
</dbReference>
<dbReference type="InterPro" id="IPR055414">
    <property type="entry name" value="LRR_R13L4/SHOC2-like"/>
</dbReference>
<keyword evidence="12" id="KW-1185">Reference proteome</keyword>
<dbReference type="FunFam" id="3.40.50.300:FF:001091">
    <property type="entry name" value="Probable disease resistance protein At1g61300"/>
    <property type="match status" value="1"/>
</dbReference>
<evidence type="ECO:0000259" key="10">
    <source>
        <dbReference type="Pfam" id="PF23598"/>
    </source>
</evidence>
<dbReference type="EMBL" id="NKQK01000008">
    <property type="protein sequence ID" value="PSS24917.1"/>
    <property type="molecule type" value="Genomic_DNA"/>
</dbReference>
<dbReference type="InterPro" id="IPR044974">
    <property type="entry name" value="Disease_R_plants"/>
</dbReference>
<dbReference type="Gene3D" id="1.20.5.4130">
    <property type="match status" value="1"/>
</dbReference>
<dbReference type="InterPro" id="IPR002182">
    <property type="entry name" value="NB-ARC"/>
</dbReference>
<keyword evidence="6" id="KW-0067">ATP-binding</keyword>
<dbReference type="OrthoDB" id="598235at2759"/>
<evidence type="ECO:0000256" key="6">
    <source>
        <dbReference type="ARBA" id="ARBA00022840"/>
    </source>
</evidence>
<dbReference type="SUPFAM" id="SSF52540">
    <property type="entry name" value="P-loop containing nucleoside triphosphate hydrolases"/>
    <property type="match status" value="1"/>
</dbReference>
<comment type="caution">
    <text evidence="11">The sequence shown here is derived from an EMBL/GenBank/DDBJ whole genome shotgun (WGS) entry which is preliminary data.</text>
</comment>
<evidence type="ECO:0000256" key="5">
    <source>
        <dbReference type="ARBA" id="ARBA00022821"/>
    </source>
</evidence>
<dbReference type="InterPro" id="IPR027417">
    <property type="entry name" value="P-loop_NTPase"/>
</dbReference>
<dbReference type="GO" id="GO:0051607">
    <property type="term" value="P:defense response to virus"/>
    <property type="evidence" value="ECO:0007669"/>
    <property type="project" value="UniProtKB-ARBA"/>
</dbReference>
<reference evidence="11 12" key="1">
    <citation type="submission" date="2017-07" db="EMBL/GenBank/DDBJ databases">
        <title>An improved, manually edited Actinidia chinensis var. chinensis (kiwifruit) genome highlights the challenges associated with draft genomes and gene prediction in plants.</title>
        <authorList>
            <person name="Pilkington S."/>
            <person name="Crowhurst R."/>
            <person name="Hilario E."/>
            <person name="Nardozza S."/>
            <person name="Fraser L."/>
            <person name="Peng Y."/>
            <person name="Gunaseelan K."/>
            <person name="Simpson R."/>
            <person name="Tahir J."/>
            <person name="Deroles S."/>
            <person name="Templeton K."/>
            <person name="Luo Z."/>
            <person name="Davy M."/>
            <person name="Cheng C."/>
            <person name="Mcneilage M."/>
            <person name="Scaglione D."/>
            <person name="Liu Y."/>
            <person name="Zhang Q."/>
            <person name="Datson P."/>
            <person name="De Silva N."/>
            <person name="Gardiner S."/>
            <person name="Bassett H."/>
            <person name="Chagne D."/>
            <person name="Mccallum J."/>
            <person name="Dzierzon H."/>
            <person name="Deng C."/>
            <person name="Wang Y.-Y."/>
            <person name="Barron N."/>
            <person name="Manako K."/>
            <person name="Bowen J."/>
            <person name="Foster T."/>
            <person name="Erridge Z."/>
            <person name="Tiffin H."/>
            <person name="Waite C."/>
            <person name="Davies K."/>
            <person name="Grierson E."/>
            <person name="Laing W."/>
            <person name="Kirk R."/>
            <person name="Chen X."/>
            <person name="Wood M."/>
            <person name="Montefiori M."/>
            <person name="Brummell D."/>
            <person name="Schwinn K."/>
            <person name="Catanach A."/>
            <person name="Fullerton C."/>
            <person name="Li D."/>
            <person name="Meiyalaghan S."/>
            <person name="Nieuwenhuizen N."/>
            <person name="Read N."/>
            <person name="Prakash R."/>
            <person name="Hunter D."/>
            <person name="Zhang H."/>
            <person name="Mckenzie M."/>
            <person name="Knabel M."/>
            <person name="Harris A."/>
            <person name="Allan A."/>
            <person name="Chen A."/>
            <person name="Janssen B."/>
            <person name="Plunkett B."/>
            <person name="Dwamena C."/>
            <person name="Voogd C."/>
            <person name="Leif D."/>
            <person name="Lafferty D."/>
            <person name="Souleyre E."/>
            <person name="Varkonyi-Gasic E."/>
            <person name="Gambi F."/>
            <person name="Hanley J."/>
            <person name="Yao J.-L."/>
            <person name="Cheung J."/>
            <person name="David K."/>
            <person name="Warren B."/>
            <person name="Marsh K."/>
            <person name="Snowden K."/>
            <person name="Lin-Wang K."/>
            <person name="Brian L."/>
            <person name="Martinez-Sanchez M."/>
            <person name="Wang M."/>
            <person name="Ileperuma N."/>
            <person name="Macnee N."/>
            <person name="Campin R."/>
            <person name="Mcatee P."/>
            <person name="Drummond R."/>
            <person name="Espley R."/>
            <person name="Ireland H."/>
            <person name="Wu R."/>
            <person name="Atkinson R."/>
            <person name="Karunairetnam S."/>
            <person name="Bulley S."/>
            <person name="Chunkath S."/>
            <person name="Hanley Z."/>
            <person name="Storey R."/>
            <person name="Thrimawithana A."/>
            <person name="Thomson S."/>
            <person name="David C."/>
            <person name="Testolin R."/>
        </authorList>
    </citation>
    <scope>NUCLEOTIDE SEQUENCE [LARGE SCALE GENOMIC DNA]</scope>
    <source>
        <strain evidence="12">cv. Red5</strain>
        <tissue evidence="11">Young leaf</tissue>
    </source>
</reference>
<comment type="similarity">
    <text evidence="1">Belongs to the disease resistance NB-LRR family.</text>
</comment>
<dbReference type="Gene3D" id="1.10.10.10">
    <property type="entry name" value="Winged helix-like DNA-binding domain superfamily/Winged helix DNA-binding domain"/>
    <property type="match status" value="1"/>
</dbReference>
<dbReference type="Pfam" id="PF00931">
    <property type="entry name" value="NB-ARC"/>
    <property type="match status" value="1"/>
</dbReference>
<reference evidence="12" key="2">
    <citation type="journal article" date="2018" name="BMC Genomics">
        <title>A manually annotated Actinidia chinensis var. chinensis (kiwifruit) genome highlights the challenges associated with draft genomes and gene prediction in plants.</title>
        <authorList>
            <person name="Pilkington S.M."/>
            <person name="Crowhurst R."/>
            <person name="Hilario E."/>
            <person name="Nardozza S."/>
            <person name="Fraser L."/>
            <person name="Peng Y."/>
            <person name="Gunaseelan K."/>
            <person name="Simpson R."/>
            <person name="Tahir J."/>
            <person name="Deroles S.C."/>
            <person name="Templeton K."/>
            <person name="Luo Z."/>
            <person name="Davy M."/>
            <person name="Cheng C."/>
            <person name="McNeilage M."/>
            <person name="Scaglione D."/>
            <person name="Liu Y."/>
            <person name="Zhang Q."/>
            <person name="Datson P."/>
            <person name="De Silva N."/>
            <person name="Gardiner S.E."/>
            <person name="Bassett H."/>
            <person name="Chagne D."/>
            <person name="McCallum J."/>
            <person name="Dzierzon H."/>
            <person name="Deng C."/>
            <person name="Wang Y.Y."/>
            <person name="Barron L."/>
            <person name="Manako K."/>
            <person name="Bowen J."/>
            <person name="Foster T.M."/>
            <person name="Erridge Z.A."/>
            <person name="Tiffin H."/>
            <person name="Waite C.N."/>
            <person name="Davies K.M."/>
            <person name="Grierson E.P."/>
            <person name="Laing W.A."/>
            <person name="Kirk R."/>
            <person name="Chen X."/>
            <person name="Wood M."/>
            <person name="Montefiori M."/>
            <person name="Brummell D.A."/>
            <person name="Schwinn K.E."/>
            <person name="Catanach A."/>
            <person name="Fullerton C."/>
            <person name="Li D."/>
            <person name="Meiyalaghan S."/>
            <person name="Nieuwenhuizen N."/>
            <person name="Read N."/>
            <person name="Prakash R."/>
            <person name="Hunter D."/>
            <person name="Zhang H."/>
            <person name="McKenzie M."/>
            <person name="Knabel M."/>
            <person name="Harris A."/>
            <person name="Allan A.C."/>
            <person name="Gleave A."/>
            <person name="Chen A."/>
            <person name="Janssen B.J."/>
            <person name="Plunkett B."/>
            <person name="Ampomah-Dwamena C."/>
            <person name="Voogd C."/>
            <person name="Leif D."/>
            <person name="Lafferty D."/>
            <person name="Souleyre E.J.F."/>
            <person name="Varkonyi-Gasic E."/>
            <person name="Gambi F."/>
            <person name="Hanley J."/>
            <person name="Yao J.L."/>
            <person name="Cheung J."/>
            <person name="David K.M."/>
            <person name="Warren B."/>
            <person name="Marsh K."/>
            <person name="Snowden K.C."/>
            <person name="Lin-Wang K."/>
            <person name="Brian L."/>
            <person name="Martinez-Sanchez M."/>
            <person name="Wang M."/>
            <person name="Ileperuma N."/>
            <person name="Macnee N."/>
            <person name="Campin R."/>
            <person name="McAtee P."/>
            <person name="Drummond R.S.M."/>
            <person name="Espley R.V."/>
            <person name="Ireland H.S."/>
            <person name="Wu R."/>
            <person name="Atkinson R.G."/>
            <person name="Karunairetnam S."/>
            <person name="Bulley S."/>
            <person name="Chunkath S."/>
            <person name="Hanley Z."/>
            <person name="Storey R."/>
            <person name="Thrimawithana A.H."/>
            <person name="Thomson S."/>
            <person name="David C."/>
            <person name="Testolin R."/>
            <person name="Huang H."/>
            <person name="Hellens R.P."/>
            <person name="Schaffer R.J."/>
        </authorList>
    </citation>
    <scope>NUCLEOTIDE SEQUENCE [LARGE SCALE GENOMIC DNA]</scope>
    <source>
        <strain evidence="12">cv. Red5</strain>
    </source>
</reference>
<dbReference type="AlphaFoldDB" id="A0A2R6RBH7"/>
<dbReference type="PANTHER" id="PTHR23155">
    <property type="entry name" value="DISEASE RESISTANCE PROTEIN RP"/>
    <property type="match status" value="1"/>
</dbReference>
<feature type="domain" description="Disease resistance protein winged helix" evidence="9">
    <location>
        <begin position="444"/>
        <end position="511"/>
    </location>
</feature>
<dbReference type="PRINTS" id="PR00364">
    <property type="entry name" value="DISEASERSIST"/>
</dbReference>
<dbReference type="GO" id="GO:0098542">
    <property type="term" value="P:defense response to other organism"/>
    <property type="evidence" value="ECO:0007669"/>
    <property type="project" value="TreeGrafter"/>
</dbReference>
<dbReference type="Gene3D" id="1.10.8.430">
    <property type="entry name" value="Helical domain of apoptotic protease-activating factors"/>
    <property type="match status" value="1"/>
</dbReference>
<dbReference type="InterPro" id="IPR036388">
    <property type="entry name" value="WH-like_DNA-bd_sf"/>
</dbReference>
<keyword evidence="4" id="KW-0547">Nucleotide-binding</keyword>
<protein>
    <submittedName>
        <fullName evidence="11">Disease resistance protein</fullName>
    </submittedName>
</protein>
<dbReference type="Proteomes" id="UP000241394">
    <property type="component" value="Chromosome LG8"/>
</dbReference>
<dbReference type="InterPro" id="IPR038005">
    <property type="entry name" value="RX-like_CC"/>
</dbReference>
<evidence type="ECO:0000256" key="2">
    <source>
        <dbReference type="ARBA" id="ARBA00022614"/>
    </source>
</evidence>
<dbReference type="InterPro" id="IPR042197">
    <property type="entry name" value="Apaf_helical"/>
</dbReference>
<dbReference type="FunFam" id="1.10.10.10:FF:000322">
    <property type="entry name" value="Probable disease resistance protein At1g63360"/>
    <property type="match status" value="1"/>
</dbReference>
<dbReference type="GO" id="GO:0005524">
    <property type="term" value="F:ATP binding"/>
    <property type="evidence" value="ECO:0007669"/>
    <property type="project" value="UniProtKB-KW"/>
</dbReference>
<dbReference type="GO" id="GO:0043531">
    <property type="term" value="F:ADP binding"/>
    <property type="evidence" value="ECO:0007669"/>
    <property type="project" value="InterPro"/>
</dbReference>
<keyword evidence="5" id="KW-0611">Plant defense</keyword>
<dbReference type="InterPro" id="IPR041118">
    <property type="entry name" value="Rx_N"/>
</dbReference>
<dbReference type="InterPro" id="IPR058922">
    <property type="entry name" value="WHD_DRP"/>
</dbReference>
<dbReference type="OMA" id="DHIACFL"/>
<dbReference type="PANTHER" id="PTHR23155:SF1052">
    <property type="entry name" value="DISEASE RESISTANCE PROTEIN RPM1"/>
    <property type="match status" value="1"/>
</dbReference>
<accession>A0A2R6RBH7</accession>
<evidence type="ECO:0000256" key="4">
    <source>
        <dbReference type="ARBA" id="ARBA00022741"/>
    </source>
</evidence>
<evidence type="ECO:0000259" key="7">
    <source>
        <dbReference type="Pfam" id="PF00931"/>
    </source>
</evidence>
<feature type="domain" description="Disease resistance R13L4/SHOC-2-like LRR" evidence="10">
    <location>
        <begin position="575"/>
        <end position="885"/>
    </location>
</feature>
<dbReference type="Pfam" id="PF18052">
    <property type="entry name" value="Rx_N"/>
    <property type="match status" value="1"/>
</dbReference>
<dbReference type="InParanoid" id="A0A2R6RBH7"/>
<gene>
    <name evidence="11" type="ORF">CEY00_Acc09477</name>
</gene>
<evidence type="ECO:0000259" key="9">
    <source>
        <dbReference type="Pfam" id="PF23559"/>
    </source>
</evidence>
<dbReference type="Gene3D" id="3.80.10.10">
    <property type="entry name" value="Ribonuclease Inhibitor"/>
    <property type="match status" value="1"/>
</dbReference>
<feature type="domain" description="NB-ARC" evidence="7">
    <location>
        <begin position="175"/>
        <end position="356"/>
    </location>
</feature>
<organism evidence="11 12">
    <name type="scientific">Actinidia chinensis var. chinensis</name>
    <name type="common">Chinese soft-hair kiwi</name>
    <dbReference type="NCBI Taxonomy" id="1590841"/>
    <lineage>
        <taxon>Eukaryota</taxon>
        <taxon>Viridiplantae</taxon>
        <taxon>Streptophyta</taxon>
        <taxon>Embryophyta</taxon>
        <taxon>Tracheophyta</taxon>
        <taxon>Spermatophyta</taxon>
        <taxon>Magnoliopsida</taxon>
        <taxon>eudicotyledons</taxon>
        <taxon>Gunneridae</taxon>
        <taxon>Pentapetalae</taxon>
        <taxon>asterids</taxon>
        <taxon>Ericales</taxon>
        <taxon>Actinidiaceae</taxon>
        <taxon>Actinidia</taxon>
    </lineage>
</organism>
<name>A0A2R6RBH7_ACTCC</name>
<evidence type="ECO:0000313" key="11">
    <source>
        <dbReference type="EMBL" id="PSS24917.1"/>
    </source>
</evidence>